<accession>A0A5M3T5L7</accession>
<proteinExistence type="predicted"/>
<sequence length="215" mass="22676">MQPKRLKIIGLGLITALLLLLLGNIDRLPFTNIPAESAIAQQTTPTPTPTPTPEPAPPPPEPTNSVEPLPLSGSTFKDPQGRFEVGLIQDFSVGFAGNFPLFESPDGNLAYTVVARYRESDRALPELAIAQIAIEIFERGEGFKPGNFQTLGTGEVQMPWTGTLKIGGRSQPMSGAIVARQAGNQILVLLVSATAAGTPNIEGAVAALSDTLQPL</sequence>
<organism evidence="2 3">
    <name type="scientific">Limnospira platensis NIES-46</name>
    <dbReference type="NCBI Taxonomy" id="1236695"/>
    <lineage>
        <taxon>Bacteria</taxon>
        <taxon>Bacillati</taxon>
        <taxon>Cyanobacteriota</taxon>
        <taxon>Cyanophyceae</taxon>
        <taxon>Oscillatoriophycideae</taxon>
        <taxon>Oscillatoriales</taxon>
        <taxon>Sirenicapillariaceae</taxon>
        <taxon>Limnospira</taxon>
    </lineage>
</organism>
<dbReference type="EMBL" id="BIMW01000038">
    <property type="protein sequence ID" value="GCE92779.1"/>
    <property type="molecule type" value="Genomic_DNA"/>
</dbReference>
<evidence type="ECO:0000313" key="2">
    <source>
        <dbReference type="EMBL" id="GCE92779.1"/>
    </source>
</evidence>
<name>A0A5M3T5L7_LIMPL</name>
<dbReference type="RefSeq" id="WP_152088382.1">
    <property type="nucleotide sequence ID" value="NZ_BIMW01000038.1"/>
</dbReference>
<reference evidence="2 3" key="1">
    <citation type="journal article" date="2019" name="J Genomics">
        <title>The Draft Genome of a Hydrogen-producing Cyanobacterium, Arthrospira platensis NIES-46.</title>
        <authorList>
            <person name="Suzuki S."/>
            <person name="Yamaguchi H."/>
            <person name="Kawachi M."/>
        </authorList>
    </citation>
    <scope>NUCLEOTIDE SEQUENCE [LARGE SCALE GENOMIC DNA]</scope>
    <source>
        <strain evidence="2 3">NIES-46</strain>
    </source>
</reference>
<feature type="region of interest" description="Disordered" evidence="1">
    <location>
        <begin position="37"/>
        <end position="75"/>
    </location>
</feature>
<protein>
    <recommendedName>
        <fullName evidence="4">DUF1795 domain-containing protein</fullName>
    </recommendedName>
</protein>
<dbReference type="Proteomes" id="UP000326169">
    <property type="component" value="Unassembled WGS sequence"/>
</dbReference>
<evidence type="ECO:0000256" key="1">
    <source>
        <dbReference type="SAM" id="MobiDB-lite"/>
    </source>
</evidence>
<evidence type="ECO:0008006" key="4">
    <source>
        <dbReference type="Google" id="ProtNLM"/>
    </source>
</evidence>
<evidence type="ECO:0000313" key="3">
    <source>
        <dbReference type="Proteomes" id="UP000326169"/>
    </source>
</evidence>
<dbReference type="GeneID" id="301681741"/>
<feature type="compositionally biased region" description="Pro residues" evidence="1">
    <location>
        <begin position="46"/>
        <end position="62"/>
    </location>
</feature>
<comment type="caution">
    <text evidence="2">The sequence shown here is derived from an EMBL/GenBank/DDBJ whole genome shotgun (WGS) entry which is preliminary data.</text>
</comment>
<keyword evidence="3" id="KW-1185">Reference proteome</keyword>
<gene>
    <name evidence="2" type="ORF">NIES46_08200</name>
</gene>